<accession>A0ABN7XNW7</accession>
<organism evidence="1 2">
    <name type="scientific">Gigaspora margarita</name>
    <dbReference type="NCBI Taxonomy" id="4874"/>
    <lineage>
        <taxon>Eukaryota</taxon>
        <taxon>Fungi</taxon>
        <taxon>Fungi incertae sedis</taxon>
        <taxon>Mucoromycota</taxon>
        <taxon>Glomeromycotina</taxon>
        <taxon>Glomeromycetes</taxon>
        <taxon>Diversisporales</taxon>
        <taxon>Gigasporaceae</taxon>
        <taxon>Gigaspora</taxon>
    </lineage>
</organism>
<keyword evidence="2" id="KW-1185">Reference proteome</keyword>
<gene>
    <name evidence="1" type="ORF">GMARGA_LOCUS45862</name>
</gene>
<sequence>TLTTMIYDDVVLIDINLTEREGFLCLTFFETNLKKELYIKKTIHGYWEPIKCTIFVNGLE</sequence>
<reference evidence="1 2" key="1">
    <citation type="submission" date="2021-06" db="EMBL/GenBank/DDBJ databases">
        <authorList>
            <person name="Kallberg Y."/>
            <person name="Tangrot J."/>
            <person name="Rosling A."/>
        </authorList>
    </citation>
    <scope>NUCLEOTIDE SEQUENCE [LARGE SCALE GENOMIC DNA]</scope>
    <source>
        <strain evidence="1 2">120-4 pot B 10/14</strain>
    </source>
</reference>
<evidence type="ECO:0000313" key="2">
    <source>
        <dbReference type="Proteomes" id="UP000789901"/>
    </source>
</evidence>
<name>A0ABN7XNW7_GIGMA</name>
<dbReference type="Proteomes" id="UP000789901">
    <property type="component" value="Unassembled WGS sequence"/>
</dbReference>
<proteinExistence type="predicted"/>
<evidence type="ECO:0000313" key="1">
    <source>
        <dbReference type="EMBL" id="CAG8857041.1"/>
    </source>
</evidence>
<protein>
    <submittedName>
        <fullName evidence="1">10917_t:CDS:1</fullName>
    </submittedName>
</protein>
<dbReference type="EMBL" id="CAJVQB010166608">
    <property type="protein sequence ID" value="CAG8857041.1"/>
    <property type="molecule type" value="Genomic_DNA"/>
</dbReference>
<feature type="non-terminal residue" evidence="1">
    <location>
        <position position="60"/>
    </location>
</feature>
<comment type="caution">
    <text evidence="1">The sequence shown here is derived from an EMBL/GenBank/DDBJ whole genome shotgun (WGS) entry which is preliminary data.</text>
</comment>
<feature type="non-terminal residue" evidence="1">
    <location>
        <position position="1"/>
    </location>
</feature>